<evidence type="ECO:0000313" key="6">
    <source>
        <dbReference type="EMBL" id="KEQ25055.1"/>
    </source>
</evidence>
<evidence type="ECO:0000259" key="5">
    <source>
        <dbReference type="PROSITE" id="PS01124"/>
    </source>
</evidence>
<evidence type="ECO:0000313" key="7">
    <source>
        <dbReference type="Proteomes" id="UP000028123"/>
    </source>
</evidence>
<dbReference type="InterPro" id="IPR018060">
    <property type="entry name" value="HTH_AraC"/>
</dbReference>
<dbReference type="RefSeq" id="WP_036683433.1">
    <property type="nucleotide sequence ID" value="NZ_JNVM01000012.1"/>
</dbReference>
<reference evidence="6 7" key="1">
    <citation type="submission" date="2014-06" db="EMBL/GenBank/DDBJ databases">
        <title>Draft genome sequence of Paenibacillus sp. MSt1.</title>
        <authorList>
            <person name="Aw Y.K."/>
            <person name="Ong K.S."/>
            <person name="Gan H.M."/>
            <person name="Lee S.M."/>
        </authorList>
    </citation>
    <scope>NUCLEOTIDE SEQUENCE [LARGE SCALE GENOMIC DNA]</scope>
    <source>
        <strain evidence="6 7">MSt1</strain>
    </source>
</reference>
<dbReference type="PROSITE" id="PS00041">
    <property type="entry name" value="HTH_ARAC_FAMILY_1"/>
    <property type="match status" value="1"/>
</dbReference>
<keyword evidence="4" id="KW-0812">Transmembrane</keyword>
<accession>A0A081P2Y2</accession>
<sequence>MLNYFMNPKNAFYRKSLVFVLLVASVPAALLAFLTYYVGVRQIEQEVNRTHEVRLEQTVLRMNDQLSQLEKMVTMWKYNPMLQPPLGDMTLESFQQEIVFTQKLARTLLVMSNSSPLIREVRLFLPDSSLYVSALNSKVAIPIDNPEENEFFRSLFLKDMEQYWTFSQGSLALVQTIPDRSPFGYLLVQFNAAEMNRLLQMDGELQGAAFLLKTNGDWLDANVTKEPDKHRFEYFLRDEVAKESAQAKSGSFFREWSGEKYAVSFGTLEKHGWQYVSATPVSKLTQPVVNTSRALLAMGGLGIAVAGLMSWIASRRLVRPIARVVQLFRSDKHGLGDLKGQDELELIERQWLHLNSQSKQLHERVEQHLLTLRELFLFQLMNDHLSHLNEEELWHRMEQYGWELSDKTFVLINVRLLGFSKLQGRFGEGDEQLVTFAAANVIGELAEKRFEQFGVVNEQELSVSLLLLVPKDEDMGDVRKQLHAFSEELIHSLHAILHMNLLVGLAKETELLSELPRVYEQVVRSFGYRNLNEMNQILDLESLVVHDAPILYPFSAEKEMIRHMRSGDREAVAGALETFMKELTEHGQTEMQVRQGMNQLLGTLLHHMLLSGLSPQLLYPNVDLYEQLNRLREPDEMASWFHAKLSAYMGALSSTLNDTQDRLMQETVEKVKQSLTEEYALDISLETYCDRYGISLSKLSVGFKETTGVNFIDYLTKLRLDKSKELLLYSNEKVNDIAYRVGYQPSYYYRVFKKHEGVTPTRYREMFRSDTREA</sequence>
<dbReference type="OrthoDB" id="1975037at2"/>
<feature type="domain" description="HTH araC/xylS-type" evidence="5">
    <location>
        <begin position="669"/>
        <end position="766"/>
    </location>
</feature>
<dbReference type="SMART" id="SM00342">
    <property type="entry name" value="HTH_ARAC"/>
    <property type="match status" value="1"/>
</dbReference>
<dbReference type="Gene3D" id="1.10.10.60">
    <property type="entry name" value="Homeodomain-like"/>
    <property type="match status" value="2"/>
</dbReference>
<evidence type="ECO:0000256" key="4">
    <source>
        <dbReference type="SAM" id="Phobius"/>
    </source>
</evidence>
<protein>
    <recommendedName>
        <fullName evidence="5">HTH araC/xylS-type domain-containing protein</fullName>
    </recommendedName>
</protein>
<dbReference type="PANTHER" id="PTHR43280:SF28">
    <property type="entry name" value="HTH-TYPE TRANSCRIPTIONAL ACTIVATOR RHAS"/>
    <property type="match status" value="1"/>
</dbReference>
<keyword evidence="4" id="KW-1133">Transmembrane helix</keyword>
<keyword evidence="1" id="KW-0805">Transcription regulation</keyword>
<dbReference type="SUPFAM" id="SSF46689">
    <property type="entry name" value="Homeodomain-like"/>
    <property type="match status" value="1"/>
</dbReference>
<proteinExistence type="predicted"/>
<name>A0A081P2Y2_9BACL</name>
<keyword evidence="4" id="KW-0472">Membrane</keyword>
<dbReference type="eggNOG" id="COG2207">
    <property type="taxonomic scope" value="Bacteria"/>
</dbReference>
<organism evidence="6 7">
    <name type="scientific">Paenibacillus tyrfis</name>
    <dbReference type="NCBI Taxonomy" id="1501230"/>
    <lineage>
        <taxon>Bacteria</taxon>
        <taxon>Bacillati</taxon>
        <taxon>Bacillota</taxon>
        <taxon>Bacilli</taxon>
        <taxon>Bacillales</taxon>
        <taxon>Paenibacillaceae</taxon>
        <taxon>Paenibacillus</taxon>
    </lineage>
</organism>
<comment type="caution">
    <text evidence="6">The sequence shown here is derived from an EMBL/GenBank/DDBJ whole genome shotgun (WGS) entry which is preliminary data.</text>
</comment>
<dbReference type="PROSITE" id="PS01124">
    <property type="entry name" value="HTH_ARAC_FAMILY_2"/>
    <property type="match status" value="1"/>
</dbReference>
<gene>
    <name evidence="6" type="ORF">ET33_05005</name>
</gene>
<dbReference type="Proteomes" id="UP000028123">
    <property type="component" value="Unassembled WGS sequence"/>
</dbReference>
<evidence type="ECO:0000256" key="2">
    <source>
        <dbReference type="ARBA" id="ARBA00023125"/>
    </source>
</evidence>
<dbReference type="GO" id="GO:0003700">
    <property type="term" value="F:DNA-binding transcription factor activity"/>
    <property type="evidence" value="ECO:0007669"/>
    <property type="project" value="InterPro"/>
</dbReference>
<dbReference type="EMBL" id="JNVM01000012">
    <property type="protein sequence ID" value="KEQ25055.1"/>
    <property type="molecule type" value="Genomic_DNA"/>
</dbReference>
<dbReference type="GO" id="GO:0043565">
    <property type="term" value="F:sequence-specific DNA binding"/>
    <property type="evidence" value="ECO:0007669"/>
    <property type="project" value="InterPro"/>
</dbReference>
<dbReference type="InterPro" id="IPR018062">
    <property type="entry name" value="HTH_AraC-typ_CS"/>
</dbReference>
<evidence type="ECO:0000256" key="3">
    <source>
        <dbReference type="ARBA" id="ARBA00023163"/>
    </source>
</evidence>
<keyword evidence="2" id="KW-0238">DNA-binding</keyword>
<keyword evidence="3" id="KW-0804">Transcription</keyword>
<dbReference type="InterPro" id="IPR009057">
    <property type="entry name" value="Homeodomain-like_sf"/>
</dbReference>
<feature type="transmembrane region" description="Helical" evidence="4">
    <location>
        <begin position="294"/>
        <end position="313"/>
    </location>
</feature>
<dbReference type="PANTHER" id="PTHR43280">
    <property type="entry name" value="ARAC-FAMILY TRANSCRIPTIONAL REGULATOR"/>
    <property type="match status" value="1"/>
</dbReference>
<keyword evidence="7" id="KW-1185">Reference proteome</keyword>
<dbReference type="AlphaFoldDB" id="A0A081P2Y2"/>
<evidence type="ECO:0000256" key="1">
    <source>
        <dbReference type="ARBA" id="ARBA00023015"/>
    </source>
</evidence>
<dbReference type="Pfam" id="PF12833">
    <property type="entry name" value="HTH_18"/>
    <property type="match status" value="1"/>
</dbReference>